<evidence type="ECO:0000313" key="2">
    <source>
        <dbReference type="EMBL" id="MPM42020.1"/>
    </source>
</evidence>
<reference evidence="2" key="1">
    <citation type="submission" date="2019-08" db="EMBL/GenBank/DDBJ databases">
        <authorList>
            <person name="Kucharzyk K."/>
            <person name="Murdoch R.W."/>
            <person name="Higgins S."/>
            <person name="Loffler F."/>
        </authorList>
    </citation>
    <scope>NUCLEOTIDE SEQUENCE</scope>
</reference>
<gene>
    <name evidence="2" type="ORF">SDC9_88682</name>
</gene>
<organism evidence="2">
    <name type="scientific">bioreactor metagenome</name>
    <dbReference type="NCBI Taxonomy" id="1076179"/>
    <lineage>
        <taxon>unclassified sequences</taxon>
        <taxon>metagenomes</taxon>
        <taxon>ecological metagenomes</taxon>
    </lineage>
</organism>
<dbReference type="AntiFam" id="ANF00142">
    <property type="entry name" value="Shadow ORF (opposite yadG)"/>
</dbReference>
<evidence type="ECO:0000256" key="1">
    <source>
        <dbReference type="SAM" id="MobiDB-lite"/>
    </source>
</evidence>
<comment type="caution">
    <text evidence="2">The sequence shown here is derived from an EMBL/GenBank/DDBJ whole genome shotgun (WGS) entry which is preliminary data.</text>
</comment>
<accession>A0A644ZM63</accession>
<dbReference type="AntiFam" id="ANF00095">
    <property type="entry name" value="Shadow ORF (opposite ABC transporters)"/>
</dbReference>
<sequence length="301" mass="30596">MHLPGGRADLVEEPPIVGDDQQAAGVRGPAALEMRGQPGDRLEVEVVGRLIEGQHVPVAGEQLGQRDPSALTAGQGVEAGVPVQVGHHPGDDVADPRVAGPGVLRRVTDHGVPDRLLIRQGVGLVQHADPDAVADGHPAPVGRTPPGEHGEQAGLAVAVAADDADPIALVHPEGDGVEDQLGRIFQVEALGPEQMRHSHSRVVSGRHRCPSGPVRSYGARSYGARSSACPAGAVRRASTGRSGDAGSKDAGQASARSVGAGGLSGRAVRACCPSPGGRWWASAPSASAPGDGRRRGPSPAR</sequence>
<feature type="region of interest" description="Disordered" evidence="1">
    <location>
        <begin position="1"/>
        <end position="26"/>
    </location>
</feature>
<name>A0A644ZM63_9ZZZZ</name>
<proteinExistence type="predicted"/>
<feature type="region of interest" description="Disordered" evidence="1">
    <location>
        <begin position="192"/>
        <end position="301"/>
    </location>
</feature>
<feature type="compositionally biased region" description="Basic residues" evidence="1">
    <location>
        <begin position="197"/>
        <end position="209"/>
    </location>
</feature>
<protein>
    <submittedName>
        <fullName evidence="2">Uncharacterized protein</fullName>
    </submittedName>
</protein>
<dbReference type="EMBL" id="VSSQ01009575">
    <property type="protein sequence ID" value="MPM42020.1"/>
    <property type="molecule type" value="Genomic_DNA"/>
</dbReference>
<dbReference type="AlphaFoldDB" id="A0A644ZM63"/>